<dbReference type="RefSeq" id="WP_264774958.1">
    <property type="nucleotide sequence ID" value="NZ_AP026560.1"/>
</dbReference>
<accession>A0ABM8AEN7</accession>
<organism evidence="1 2">
    <name type="scientific">Deinococcus aetherius</name>
    <dbReference type="NCBI Taxonomy" id="200252"/>
    <lineage>
        <taxon>Bacteria</taxon>
        <taxon>Thermotogati</taxon>
        <taxon>Deinococcota</taxon>
        <taxon>Deinococci</taxon>
        <taxon>Deinococcales</taxon>
        <taxon>Deinococcaceae</taxon>
        <taxon>Deinococcus</taxon>
    </lineage>
</organism>
<protein>
    <submittedName>
        <fullName evidence="1">Uncharacterized protein</fullName>
    </submittedName>
</protein>
<proteinExistence type="predicted"/>
<dbReference type="EMBL" id="AP026560">
    <property type="protein sequence ID" value="BDP42254.1"/>
    <property type="molecule type" value="Genomic_DNA"/>
</dbReference>
<keyword evidence="2" id="KW-1185">Reference proteome</keyword>
<name>A0ABM8AEN7_9DEIO</name>
<evidence type="ECO:0000313" key="1">
    <source>
        <dbReference type="EMBL" id="BDP42254.1"/>
    </source>
</evidence>
<sequence length="121" mass="13285">MRFLFVALAVAVALLYFTVGLRFGYVTLTPTHLLNAQGENRYAFELYESDKSVGVRGSCSVRSGKAVLRLLDPSGTQVAGQTCPKGNWSLNLLGSGQMGVYRLTVEFDRYSGTLDLKEARQ</sequence>
<dbReference type="Proteomes" id="UP001064971">
    <property type="component" value="Chromosome"/>
</dbReference>
<evidence type="ECO:0000313" key="2">
    <source>
        <dbReference type="Proteomes" id="UP001064971"/>
    </source>
</evidence>
<gene>
    <name evidence="1" type="ORF">DAETH_22230</name>
</gene>
<reference evidence="1" key="1">
    <citation type="submission" date="2022-07" db="EMBL/GenBank/DDBJ databases">
        <title>Complete Genome Sequence of the Radioresistant Bacterium Deinococcus aetherius ST0316, Isolated from the Air Dust collected in Lower Stratosphere above Japan.</title>
        <authorList>
            <person name="Satoh K."/>
            <person name="Hagiwara K."/>
            <person name="Katsumata K."/>
            <person name="Kubo A."/>
            <person name="Yokobori S."/>
            <person name="Yamagishi A."/>
            <person name="Oono Y."/>
            <person name="Narumi I."/>
        </authorList>
    </citation>
    <scope>NUCLEOTIDE SEQUENCE</scope>
    <source>
        <strain evidence="1">ST0316</strain>
    </source>
</reference>